<reference evidence="2" key="1">
    <citation type="journal article" date="2009" name="Genome Res.">
        <title>Comparative genomic analyses of the human fungal pathogens Coccidioides and their relatives.</title>
        <authorList>
            <person name="Sharpton T.J."/>
            <person name="Stajich J.E."/>
            <person name="Rounsley S.D."/>
            <person name="Gardner M.J."/>
            <person name="Wortman J.R."/>
            <person name="Jordar V.S."/>
            <person name="Maiti R."/>
            <person name="Kodira C.D."/>
            <person name="Neafsey D.E."/>
            <person name="Zeng Q."/>
            <person name="Hung C.-Y."/>
            <person name="McMahan C."/>
            <person name="Muszewska A."/>
            <person name="Grynberg M."/>
            <person name="Mandel M.A."/>
            <person name="Kellner E.M."/>
            <person name="Barker B.M."/>
            <person name="Galgiani J.N."/>
            <person name="Orbach M.J."/>
            <person name="Kirkland T.N."/>
            <person name="Cole G.T."/>
            <person name="Henn M.R."/>
            <person name="Birren B.W."/>
            <person name="Taylor J.W."/>
        </authorList>
    </citation>
    <scope>NUCLEOTIDE SEQUENCE [LARGE SCALE GENOMIC DNA]</scope>
    <source>
        <strain evidence="2">UAMH 1704</strain>
    </source>
</reference>
<evidence type="ECO:0000313" key="1">
    <source>
        <dbReference type="EMBL" id="EEP75871.1"/>
    </source>
</evidence>
<dbReference type="EMBL" id="CH476615">
    <property type="protein sequence ID" value="EEP75871.1"/>
    <property type="molecule type" value="Genomic_DNA"/>
</dbReference>
<dbReference type="InParanoid" id="C4JDK9"/>
<gene>
    <name evidence="1" type="ORF">UREG_00718</name>
</gene>
<dbReference type="VEuPathDB" id="FungiDB:UREG_00718"/>
<dbReference type="RefSeq" id="XP_002541204.1">
    <property type="nucleotide sequence ID" value="XM_002541158.1"/>
</dbReference>
<name>C4JDK9_UNCRE</name>
<dbReference type="Proteomes" id="UP000002058">
    <property type="component" value="Unassembled WGS sequence"/>
</dbReference>
<organism evidence="1 2">
    <name type="scientific">Uncinocarpus reesii (strain UAMH 1704)</name>
    <dbReference type="NCBI Taxonomy" id="336963"/>
    <lineage>
        <taxon>Eukaryota</taxon>
        <taxon>Fungi</taxon>
        <taxon>Dikarya</taxon>
        <taxon>Ascomycota</taxon>
        <taxon>Pezizomycotina</taxon>
        <taxon>Eurotiomycetes</taxon>
        <taxon>Eurotiomycetidae</taxon>
        <taxon>Onygenales</taxon>
        <taxon>Onygenaceae</taxon>
        <taxon>Uncinocarpus</taxon>
    </lineage>
</organism>
<sequence length="520" mass="56876">MSSSYAAIIKIENLLPITIKHDSSQDVFKNGCSLTKGIIPKTVAAGSTADEFTVQSSQRYFCCYPNACDFELNQENTLADPAKQVSGTIVFTCNVGGDNVIEGAEVIMLFKFICGPKSPGSQETESAAWVEFPSFERLSAKVTPFSASDKPIQVTFSVDQPLSLSGRGKRGLFNSTTRVENNSDQVVYCVLNPAANGVGTAALAITGACLALTGFPPVGLLMTTSTAWVLGVIGTFVATAGLFDTFNAPKEYPARHLFPYDKMSATSSGYSIGAQNNLFALTVATRGNAALTCSSASFEGLGNEKLTLKNETTFKELFSVKLPKKSALHSYRVLKVKLKPHEKYSTIDPPSGKTPDQYVSYSKWEVDTTDTKYYNTVYIDKSLESDYTALFDPAPDDYALMVTQGADKKTPANIGNVGDYKIVALANGDIILELLNCKVFGTRFRQKPVQKLHYDHIIHSWEADRNIFAMDWEVGQLREWQSASDTQIKRNYKKGAPGPSVYIYVPHSNVRIQQGLVEQD</sequence>
<keyword evidence="2" id="KW-1185">Reference proteome</keyword>
<protein>
    <submittedName>
        <fullName evidence="1">Uncharacterized protein</fullName>
    </submittedName>
</protein>
<proteinExistence type="predicted"/>
<dbReference type="GeneID" id="8443664"/>
<evidence type="ECO:0000313" key="2">
    <source>
        <dbReference type="Proteomes" id="UP000002058"/>
    </source>
</evidence>
<dbReference type="HOGENOM" id="CLU_523979_0_0_1"/>
<accession>C4JDK9</accession>
<dbReference type="AlphaFoldDB" id="C4JDK9"/>
<dbReference type="KEGG" id="ure:UREG_00718"/>